<dbReference type="NCBIfam" id="TIGR00256">
    <property type="entry name" value="D-aminoacyl-tRNA deacylase"/>
    <property type="match status" value="1"/>
</dbReference>
<sequence>MIAVLQRVNKSYVEVDGKIVGEIGKGINILLGIEKGDTEEDLNKLVKKIINLRIFEDENKKMNLSILDIKGEILIVSQFTLVANLKKGNRPSFENAELPEKAKTLYERFVKELSVYLPVKTGIFGADMKVFIENDGPVTFILNSKNL</sequence>
<comment type="subunit">
    <text evidence="2">Homodimer.</text>
</comment>
<dbReference type="GO" id="GO:0051500">
    <property type="term" value="F:D-tyrosyl-tRNA(Tyr) deacylase activity"/>
    <property type="evidence" value="ECO:0007669"/>
    <property type="project" value="TreeGrafter"/>
</dbReference>
<protein>
    <recommendedName>
        <fullName evidence="2">D-aminoacyl-tRNA deacylase</fullName>
        <shortName evidence="2">DTD</shortName>
        <ecNumber evidence="2">3.1.1.96</ecNumber>
    </recommendedName>
    <alternativeName>
        <fullName evidence="2">Gly-tRNA(Ala) deacylase</fullName>
        <ecNumber evidence="2">3.1.1.-</ecNumber>
    </alternativeName>
</protein>
<comment type="similarity">
    <text evidence="1 2">Belongs to the DTD family.</text>
</comment>
<reference evidence="3" key="1">
    <citation type="submission" date="2017-05" db="EMBL/GenBank/DDBJ databases">
        <authorList>
            <person name="Varghese N."/>
            <person name="Submissions S."/>
        </authorList>
    </citation>
    <scope>NUCLEOTIDE SEQUENCE</scope>
    <source>
        <strain evidence="3">DSM 18763</strain>
    </source>
</reference>
<dbReference type="GO" id="GO:0000049">
    <property type="term" value="F:tRNA binding"/>
    <property type="evidence" value="ECO:0007669"/>
    <property type="project" value="UniProtKB-UniRule"/>
</dbReference>
<dbReference type="GO" id="GO:0005737">
    <property type="term" value="C:cytoplasm"/>
    <property type="evidence" value="ECO:0007669"/>
    <property type="project" value="UniProtKB-SubCell"/>
</dbReference>
<keyword evidence="4" id="KW-1185">Reference proteome</keyword>
<comment type="domain">
    <text evidence="2">A Gly-cisPro motif from one monomer fits into the active site of the other monomer to allow specific chiral rejection of L-amino acids.</text>
</comment>
<evidence type="ECO:0000256" key="2">
    <source>
        <dbReference type="HAMAP-Rule" id="MF_00518"/>
    </source>
</evidence>
<dbReference type="EC" id="3.1.1.96" evidence="2"/>
<dbReference type="CDD" id="cd00563">
    <property type="entry name" value="Dtyr_deacylase"/>
    <property type="match status" value="1"/>
</dbReference>
<dbReference type="Gene3D" id="3.50.80.10">
    <property type="entry name" value="D-tyrosyl-tRNA(Tyr) deacylase"/>
    <property type="match status" value="1"/>
</dbReference>
<dbReference type="HAMAP" id="MF_00518">
    <property type="entry name" value="Deacylase_Dtd"/>
    <property type="match status" value="1"/>
</dbReference>
<name>A0AA45WJ61_9AQUI</name>
<keyword evidence="2" id="KW-0963">Cytoplasm</keyword>
<dbReference type="PANTHER" id="PTHR10472:SF5">
    <property type="entry name" value="D-AMINOACYL-TRNA DEACYLASE 1"/>
    <property type="match status" value="1"/>
</dbReference>
<dbReference type="InterPro" id="IPR003732">
    <property type="entry name" value="Daa-tRNA_deacyls_DTD"/>
</dbReference>
<gene>
    <name evidence="2" type="primary">dtd</name>
    <name evidence="3" type="ORF">SAMN06264868_10261</name>
</gene>
<dbReference type="InterPro" id="IPR023509">
    <property type="entry name" value="DTD-like_sf"/>
</dbReference>
<comment type="function">
    <text evidence="2">An aminoacyl-tRNA editing enzyme that deacylates mischarged D-aminoacyl-tRNAs. Also deacylates mischarged glycyl-tRNA(Ala), protecting cells against glycine mischarging by AlaRS. Acts via tRNA-based rather than protein-based catalysis; rejects L-amino acids rather than detecting D-amino acids in the active site. By recycling D-aminoacyl-tRNA to D-amino acids and free tRNA molecules, this enzyme counteracts the toxicity associated with the formation of D-aminoacyl-tRNA entities in vivo and helps enforce protein L-homochirality.</text>
</comment>
<dbReference type="PANTHER" id="PTHR10472">
    <property type="entry name" value="D-TYROSYL-TRNA TYR DEACYLASE"/>
    <property type="match status" value="1"/>
</dbReference>
<evidence type="ECO:0000256" key="1">
    <source>
        <dbReference type="ARBA" id="ARBA00009673"/>
    </source>
</evidence>
<dbReference type="EC" id="3.1.1.-" evidence="2"/>
<keyword evidence="2" id="KW-0694">RNA-binding</keyword>
<dbReference type="RefSeq" id="WP_265133452.1">
    <property type="nucleotide sequence ID" value="NZ_FXTX01000002.1"/>
</dbReference>
<proteinExistence type="inferred from homology"/>
<keyword evidence="2" id="KW-0378">Hydrolase</keyword>
<dbReference type="GO" id="GO:0043908">
    <property type="term" value="F:Ser(Gly)-tRNA(Ala) hydrolase activity"/>
    <property type="evidence" value="ECO:0007669"/>
    <property type="project" value="UniProtKB-UniRule"/>
</dbReference>
<dbReference type="FunFam" id="3.50.80.10:FF:000001">
    <property type="entry name" value="D-aminoacyl-tRNA deacylase"/>
    <property type="match status" value="1"/>
</dbReference>
<dbReference type="EMBL" id="FXTX01000002">
    <property type="protein sequence ID" value="SMP02309.1"/>
    <property type="molecule type" value="Genomic_DNA"/>
</dbReference>
<dbReference type="GO" id="GO:0106026">
    <property type="term" value="F:Gly-tRNA(Ala) deacylase activity"/>
    <property type="evidence" value="ECO:0007669"/>
    <property type="project" value="UniProtKB-UniRule"/>
</dbReference>
<keyword evidence="2" id="KW-0820">tRNA-binding</keyword>
<dbReference type="Proteomes" id="UP001157947">
    <property type="component" value="Unassembled WGS sequence"/>
</dbReference>
<organism evidence="3 4">
    <name type="scientific">Venenivibrio stagnispumantis</name>
    <dbReference type="NCBI Taxonomy" id="407998"/>
    <lineage>
        <taxon>Bacteria</taxon>
        <taxon>Pseudomonadati</taxon>
        <taxon>Aquificota</taxon>
        <taxon>Aquificia</taxon>
        <taxon>Aquificales</taxon>
        <taxon>Hydrogenothermaceae</taxon>
        <taxon>Venenivibrio</taxon>
    </lineage>
</organism>
<comment type="subcellular location">
    <subcellularLocation>
        <location evidence="2">Cytoplasm</location>
    </subcellularLocation>
</comment>
<dbReference type="AlphaFoldDB" id="A0AA45WJ61"/>
<comment type="caution">
    <text evidence="3">The sequence shown here is derived from an EMBL/GenBank/DDBJ whole genome shotgun (WGS) entry which is preliminary data.</text>
</comment>
<feature type="short sequence motif" description="Gly-cisPro motif, important for rejection of L-amino acids" evidence="2">
    <location>
        <begin position="136"/>
        <end position="137"/>
    </location>
</feature>
<dbReference type="Pfam" id="PF02580">
    <property type="entry name" value="Tyr_Deacylase"/>
    <property type="match status" value="1"/>
</dbReference>
<comment type="catalytic activity">
    <reaction evidence="2">
        <text>glycyl-tRNA(Ala) + H2O = tRNA(Ala) + glycine + H(+)</text>
        <dbReference type="Rhea" id="RHEA:53744"/>
        <dbReference type="Rhea" id="RHEA-COMP:9657"/>
        <dbReference type="Rhea" id="RHEA-COMP:13640"/>
        <dbReference type="ChEBI" id="CHEBI:15377"/>
        <dbReference type="ChEBI" id="CHEBI:15378"/>
        <dbReference type="ChEBI" id="CHEBI:57305"/>
        <dbReference type="ChEBI" id="CHEBI:78442"/>
        <dbReference type="ChEBI" id="CHEBI:78522"/>
    </reaction>
</comment>
<accession>A0AA45WJ61</accession>
<dbReference type="SUPFAM" id="SSF69500">
    <property type="entry name" value="DTD-like"/>
    <property type="match status" value="1"/>
</dbReference>
<evidence type="ECO:0000313" key="3">
    <source>
        <dbReference type="EMBL" id="SMP02309.1"/>
    </source>
</evidence>
<evidence type="ECO:0000313" key="4">
    <source>
        <dbReference type="Proteomes" id="UP001157947"/>
    </source>
</evidence>
<comment type="catalytic activity">
    <reaction evidence="2">
        <text>a D-aminoacyl-tRNA + H2O = a tRNA + a D-alpha-amino acid + H(+)</text>
        <dbReference type="Rhea" id="RHEA:13953"/>
        <dbReference type="Rhea" id="RHEA-COMP:10123"/>
        <dbReference type="Rhea" id="RHEA-COMP:10124"/>
        <dbReference type="ChEBI" id="CHEBI:15377"/>
        <dbReference type="ChEBI" id="CHEBI:15378"/>
        <dbReference type="ChEBI" id="CHEBI:59871"/>
        <dbReference type="ChEBI" id="CHEBI:78442"/>
        <dbReference type="ChEBI" id="CHEBI:79333"/>
        <dbReference type="EC" id="3.1.1.96"/>
    </reaction>
</comment>
<dbReference type="GO" id="GO:0019478">
    <property type="term" value="P:D-amino acid catabolic process"/>
    <property type="evidence" value="ECO:0007669"/>
    <property type="project" value="UniProtKB-UniRule"/>
</dbReference>